<feature type="compositionally biased region" description="Polar residues" evidence="1">
    <location>
        <begin position="303"/>
        <end position="321"/>
    </location>
</feature>
<keyword evidence="2" id="KW-1185">Reference proteome</keyword>
<evidence type="ECO:0000256" key="1">
    <source>
        <dbReference type="SAM" id="MobiDB-lite"/>
    </source>
</evidence>
<dbReference type="Proteomes" id="UP000887574">
    <property type="component" value="Unplaced"/>
</dbReference>
<feature type="compositionally biased region" description="Basic and acidic residues" evidence="1">
    <location>
        <begin position="276"/>
        <end position="285"/>
    </location>
</feature>
<evidence type="ECO:0000313" key="3">
    <source>
        <dbReference type="WBParaSite" id="jg9653"/>
    </source>
</evidence>
<feature type="compositionally biased region" description="Basic and acidic residues" evidence="1">
    <location>
        <begin position="415"/>
        <end position="429"/>
    </location>
</feature>
<dbReference type="WBParaSite" id="jg9653">
    <property type="protein sequence ID" value="jg9653"/>
    <property type="gene ID" value="jg9653"/>
</dbReference>
<accession>A0A915EW64</accession>
<reference evidence="3" key="1">
    <citation type="submission" date="2022-11" db="UniProtKB">
        <authorList>
            <consortium name="WormBaseParasite"/>
        </authorList>
    </citation>
    <scope>IDENTIFICATION</scope>
</reference>
<name>A0A915EW64_9BILA</name>
<sequence length="444" mass="47844">MPVKRWLEAKTESLVVAVSASYLILFPNSGDGANLNRKSEAKWDEIVAELNQRYQAFAHTKEQTKNKDRQRVSGGGASEVQQNTLFESTIVILDTYEREAQVGVVNEGELTDKSMCWRTKKVKSDLKTKSKDPEVGVTPAEAANPVADQNQSGGVKLDKHTRFREALLKSQDDQKTIAVGTLADIIYEPTKDDKKFFEAPGNPSVPPNTPKTMKTCSAKNTNQPVATNSKICVAVSKKPIEVTATEKPIEVTAMEELHPSANEPKTTKTAGTQIESKSKTKEQSKKVMQKVPNAKKLDKMTKSPATGTGLSVDTGGAQISTGGAEEPEVFENVQLGSSTMRVLEQKLAPNSAATNAQSGQLSVVGRDIIIGFPDNISDENENNGEKLYNANAAVTASGMVSHLIDEGAVGATAGNEDRRAISGRPDSRMAKKSQAKDGIGMKIR</sequence>
<feature type="compositionally biased region" description="Polar residues" evidence="1">
    <location>
        <begin position="263"/>
        <end position="274"/>
    </location>
</feature>
<proteinExistence type="predicted"/>
<protein>
    <submittedName>
        <fullName evidence="3">Uncharacterized protein</fullName>
    </submittedName>
</protein>
<evidence type="ECO:0000313" key="2">
    <source>
        <dbReference type="Proteomes" id="UP000887574"/>
    </source>
</evidence>
<feature type="region of interest" description="Disordered" evidence="1">
    <location>
        <begin position="415"/>
        <end position="444"/>
    </location>
</feature>
<organism evidence="2 3">
    <name type="scientific">Ditylenchus dipsaci</name>
    <dbReference type="NCBI Taxonomy" id="166011"/>
    <lineage>
        <taxon>Eukaryota</taxon>
        <taxon>Metazoa</taxon>
        <taxon>Ecdysozoa</taxon>
        <taxon>Nematoda</taxon>
        <taxon>Chromadorea</taxon>
        <taxon>Rhabditida</taxon>
        <taxon>Tylenchina</taxon>
        <taxon>Tylenchomorpha</taxon>
        <taxon>Sphaerularioidea</taxon>
        <taxon>Anguinidae</taxon>
        <taxon>Anguininae</taxon>
        <taxon>Ditylenchus</taxon>
    </lineage>
</organism>
<dbReference type="AlphaFoldDB" id="A0A915EW64"/>
<feature type="region of interest" description="Disordered" evidence="1">
    <location>
        <begin position="257"/>
        <end position="324"/>
    </location>
</feature>